<dbReference type="InterPro" id="IPR022324">
    <property type="entry name" value="Bacilysin_exporter_BacE_put"/>
</dbReference>
<dbReference type="InterPro" id="IPR011701">
    <property type="entry name" value="MFS"/>
</dbReference>
<dbReference type="PROSITE" id="PS50850">
    <property type="entry name" value="MFS"/>
    <property type="match status" value="1"/>
</dbReference>
<dbReference type="InterPro" id="IPR020846">
    <property type="entry name" value="MFS_dom"/>
</dbReference>
<dbReference type="GO" id="GO:0005886">
    <property type="term" value="C:plasma membrane"/>
    <property type="evidence" value="ECO:0007669"/>
    <property type="project" value="UniProtKB-SubCell"/>
</dbReference>
<feature type="transmembrane region" description="Helical" evidence="7">
    <location>
        <begin position="338"/>
        <end position="360"/>
    </location>
</feature>
<keyword evidence="5 7" id="KW-1133">Transmembrane helix</keyword>
<keyword evidence="2" id="KW-0813">Transport</keyword>
<keyword evidence="3" id="KW-1003">Cell membrane</keyword>
<keyword evidence="10" id="KW-1185">Reference proteome</keyword>
<dbReference type="EMBL" id="FOES01000010">
    <property type="protein sequence ID" value="SEQ27719.1"/>
    <property type="molecule type" value="Genomic_DNA"/>
</dbReference>
<dbReference type="Proteomes" id="UP000199427">
    <property type="component" value="Unassembled WGS sequence"/>
</dbReference>
<feature type="domain" description="Major facilitator superfamily (MFS) profile" evidence="8">
    <location>
        <begin position="1"/>
        <end position="393"/>
    </location>
</feature>
<dbReference type="STRING" id="571933.SAMN05216362_11014"/>
<gene>
    <name evidence="9" type="ORF">SAMN05216362_11014</name>
</gene>
<evidence type="ECO:0000256" key="5">
    <source>
        <dbReference type="ARBA" id="ARBA00022989"/>
    </source>
</evidence>
<dbReference type="PANTHER" id="PTHR43266:SF2">
    <property type="entry name" value="MAJOR FACILITATOR SUPERFAMILY (MFS) PROFILE DOMAIN-CONTAINING PROTEIN"/>
    <property type="match status" value="1"/>
</dbReference>
<feature type="transmembrane region" description="Helical" evidence="7">
    <location>
        <begin position="7"/>
        <end position="33"/>
    </location>
</feature>
<evidence type="ECO:0000256" key="2">
    <source>
        <dbReference type="ARBA" id="ARBA00022448"/>
    </source>
</evidence>
<sequence>MFSWKNSILLILGIGVSHLGNWIYLVAINLYILNLTGSAAAVAGLFIIRPIATILTNTWAGSVIDRVNKKRMLVTVDLVRGAIVFVIPFIESLWGIYGLIFMINLIGSFFGPTSQVYITQLVPVEKRQRFNSLMSTMSSGAFLVGPALSGVLIMYFGTDVSIFVNAVTFLVCGGIIALLPNINGALINSKVKGIQAWFNDWKVVASFFKRASYFVFVYILFQTAMLIGFALDSQEVTYIKQYLGLSDEYYGLLMSITGAGSIAGALIAALIASKVPLRFYIGGGVLLSSLGYVLFYSSFNFISALIAFIILGFFMAFANAGYATFFQNHVPTNIMGRIGSVANIIQSIIQIMFTLILGFFAEILTLQLVTLIGSLIGLIISFLLLIYLIKKADATR</sequence>
<feature type="transmembrane region" description="Helical" evidence="7">
    <location>
        <begin position="305"/>
        <end position="326"/>
    </location>
</feature>
<keyword evidence="4 7" id="KW-0812">Transmembrane</keyword>
<evidence type="ECO:0000259" key="8">
    <source>
        <dbReference type="PROSITE" id="PS50850"/>
    </source>
</evidence>
<dbReference type="GO" id="GO:0022857">
    <property type="term" value="F:transmembrane transporter activity"/>
    <property type="evidence" value="ECO:0007669"/>
    <property type="project" value="InterPro"/>
</dbReference>
<dbReference type="CDD" id="cd06173">
    <property type="entry name" value="MFS_MefA_like"/>
    <property type="match status" value="1"/>
</dbReference>
<feature type="transmembrane region" description="Helical" evidence="7">
    <location>
        <begin position="279"/>
        <end position="299"/>
    </location>
</feature>
<evidence type="ECO:0000313" key="10">
    <source>
        <dbReference type="Proteomes" id="UP000199427"/>
    </source>
</evidence>
<proteinExistence type="predicted"/>
<evidence type="ECO:0000256" key="3">
    <source>
        <dbReference type="ARBA" id="ARBA00022475"/>
    </source>
</evidence>
<feature type="transmembrane region" description="Helical" evidence="7">
    <location>
        <begin position="366"/>
        <end position="389"/>
    </location>
</feature>
<dbReference type="Gene3D" id="1.20.1250.20">
    <property type="entry name" value="MFS general substrate transporter like domains"/>
    <property type="match status" value="1"/>
</dbReference>
<evidence type="ECO:0000256" key="6">
    <source>
        <dbReference type="ARBA" id="ARBA00023136"/>
    </source>
</evidence>
<comment type="subcellular location">
    <subcellularLocation>
        <location evidence="1">Cell membrane</location>
        <topology evidence="1">Multi-pass membrane protein</topology>
    </subcellularLocation>
</comment>
<feature type="transmembrane region" description="Helical" evidence="7">
    <location>
        <begin position="162"/>
        <end position="182"/>
    </location>
</feature>
<keyword evidence="6 7" id="KW-0472">Membrane</keyword>
<evidence type="ECO:0000256" key="7">
    <source>
        <dbReference type="SAM" id="Phobius"/>
    </source>
</evidence>
<name>A0A1H9EQ03_9BACI</name>
<accession>A0A1H9EQ03</accession>
<reference evidence="9 10" key="1">
    <citation type="submission" date="2016-10" db="EMBL/GenBank/DDBJ databases">
        <authorList>
            <person name="de Groot N.N."/>
        </authorList>
    </citation>
    <scope>NUCLEOTIDE SEQUENCE [LARGE SCALE GENOMIC DNA]</scope>
    <source>
        <strain evidence="9 10">DSM 21633</strain>
    </source>
</reference>
<dbReference type="AlphaFoldDB" id="A0A1H9EQ03"/>
<dbReference type="Pfam" id="PF07690">
    <property type="entry name" value="MFS_1"/>
    <property type="match status" value="1"/>
</dbReference>
<organism evidence="9 10">
    <name type="scientific">Piscibacillus halophilus</name>
    <dbReference type="NCBI Taxonomy" id="571933"/>
    <lineage>
        <taxon>Bacteria</taxon>
        <taxon>Bacillati</taxon>
        <taxon>Bacillota</taxon>
        <taxon>Bacilli</taxon>
        <taxon>Bacillales</taxon>
        <taxon>Bacillaceae</taxon>
        <taxon>Piscibacillus</taxon>
    </lineage>
</organism>
<dbReference type="InterPro" id="IPR036259">
    <property type="entry name" value="MFS_trans_sf"/>
</dbReference>
<feature type="transmembrane region" description="Helical" evidence="7">
    <location>
        <begin position="211"/>
        <end position="231"/>
    </location>
</feature>
<feature type="transmembrane region" description="Helical" evidence="7">
    <location>
        <begin position="251"/>
        <end position="272"/>
    </location>
</feature>
<evidence type="ECO:0000313" key="9">
    <source>
        <dbReference type="EMBL" id="SEQ27719.1"/>
    </source>
</evidence>
<evidence type="ECO:0000256" key="1">
    <source>
        <dbReference type="ARBA" id="ARBA00004651"/>
    </source>
</evidence>
<protein>
    <submittedName>
        <fullName evidence="9">Predicted arabinose efflux permease, MFS family</fullName>
    </submittedName>
</protein>
<dbReference type="PRINTS" id="PR01988">
    <property type="entry name" value="EXPORTERBACE"/>
</dbReference>
<evidence type="ECO:0000256" key="4">
    <source>
        <dbReference type="ARBA" id="ARBA00022692"/>
    </source>
</evidence>
<dbReference type="SUPFAM" id="SSF103473">
    <property type="entry name" value="MFS general substrate transporter"/>
    <property type="match status" value="1"/>
</dbReference>
<feature type="transmembrane region" description="Helical" evidence="7">
    <location>
        <begin position="39"/>
        <end position="60"/>
    </location>
</feature>
<dbReference type="PANTHER" id="PTHR43266">
    <property type="entry name" value="MACROLIDE-EFFLUX PROTEIN"/>
    <property type="match status" value="1"/>
</dbReference>